<reference evidence="2 3" key="1">
    <citation type="submission" date="2019-04" db="EMBL/GenBank/DDBJ databases">
        <title>Pedobacter sp. RP-3-22 sp. nov., isolated from Arctic soil.</title>
        <authorList>
            <person name="Dahal R.H."/>
            <person name="Kim D.-U."/>
        </authorList>
    </citation>
    <scope>NUCLEOTIDE SEQUENCE [LARGE SCALE GENOMIC DNA]</scope>
    <source>
        <strain evidence="2 3">RP-3-22</strain>
    </source>
</reference>
<dbReference type="PANTHER" id="PTHR37305">
    <property type="entry name" value="INTEGRAL MEMBRANE PROTEIN-RELATED"/>
    <property type="match status" value="1"/>
</dbReference>
<evidence type="ECO:0000313" key="3">
    <source>
        <dbReference type="Proteomes" id="UP000309488"/>
    </source>
</evidence>
<name>A0A4U1CSD9_9SPHI</name>
<keyword evidence="1" id="KW-1133">Transmembrane helix</keyword>
<keyword evidence="3" id="KW-1185">Reference proteome</keyword>
<feature type="transmembrane region" description="Helical" evidence="1">
    <location>
        <begin position="185"/>
        <end position="209"/>
    </location>
</feature>
<evidence type="ECO:0008006" key="4">
    <source>
        <dbReference type="Google" id="ProtNLM"/>
    </source>
</evidence>
<dbReference type="Pfam" id="PF12730">
    <property type="entry name" value="ABC2_membrane_4"/>
    <property type="match status" value="1"/>
</dbReference>
<dbReference type="AlphaFoldDB" id="A0A4U1CSD9"/>
<protein>
    <recommendedName>
        <fullName evidence="4">ABC transporter permease</fullName>
    </recommendedName>
</protein>
<dbReference type="PANTHER" id="PTHR37305:SF1">
    <property type="entry name" value="MEMBRANE PROTEIN"/>
    <property type="match status" value="1"/>
</dbReference>
<organism evidence="2 3">
    <name type="scientific">Pedobacter polaris</name>
    <dbReference type="NCBI Taxonomy" id="2571273"/>
    <lineage>
        <taxon>Bacteria</taxon>
        <taxon>Pseudomonadati</taxon>
        <taxon>Bacteroidota</taxon>
        <taxon>Sphingobacteriia</taxon>
        <taxon>Sphingobacteriales</taxon>
        <taxon>Sphingobacteriaceae</taxon>
        <taxon>Pedobacter</taxon>
    </lineage>
</organism>
<feature type="transmembrane region" description="Helical" evidence="1">
    <location>
        <begin position="233"/>
        <end position="253"/>
    </location>
</feature>
<comment type="caution">
    <text evidence="2">The sequence shown here is derived from an EMBL/GenBank/DDBJ whole genome shotgun (WGS) entry which is preliminary data.</text>
</comment>
<keyword evidence="1" id="KW-0812">Transmembrane</keyword>
<feature type="transmembrane region" description="Helical" evidence="1">
    <location>
        <begin position="20"/>
        <end position="38"/>
    </location>
</feature>
<proteinExistence type="predicted"/>
<sequence length="259" mass="29607">MSLAISLRSEFLKTKRSPSWILTLVMAAFVPLFMLLVIKESHDGHLSDDIAKISKEGWNFYFYQGIGMISFLFLPMFVILISTLLPQIEYRNHTWKQVFASPQSLGKLYLSKFLVFQFFILVFLIASLLLIGISCVFSGMLNPKFNYNSHALDWQKLLAITSKTYIAILALSTIQFWMGLRFKSFLLPMGVGVLCYILGIINMVGYHVVDADKYFYTFSGFIFIKQNAAKVPYVLWSSAAYATVILLLGFLDFSRAKER</sequence>
<dbReference type="EMBL" id="SWBR01000002">
    <property type="protein sequence ID" value="TKC09950.1"/>
    <property type="molecule type" value="Genomic_DNA"/>
</dbReference>
<evidence type="ECO:0000256" key="1">
    <source>
        <dbReference type="SAM" id="Phobius"/>
    </source>
</evidence>
<feature type="transmembrane region" description="Helical" evidence="1">
    <location>
        <begin position="157"/>
        <end position="178"/>
    </location>
</feature>
<dbReference type="RefSeq" id="WP_136839528.1">
    <property type="nucleotide sequence ID" value="NZ_SWBR01000002.1"/>
</dbReference>
<feature type="transmembrane region" description="Helical" evidence="1">
    <location>
        <begin position="58"/>
        <end position="85"/>
    </location>
</feature>
<dbReference type="Proteomes" id="UP000309488">
    <property type="component" value="Unassembled WGS sequence"/>
</dbReference>
<dbReference type="CDD" id="cd21809">
    <property type="entry name" value="ABC-2_lan_permease-like"/>
    <property type="match status" value="1"/>
</dbReference>
<keyword evidence="1" id="KW-0472">Membrane</keyword>
<feature type="transmembrane region" description="Helical" evidence="1">
    <location>
        <begin position="113"/>
        <end position="137"/>
    </location>
</feature>
<gene>
    <name evidence="2" type="ORF">FA048_06995</name>
</gene>
<dbReference type="OrthoDB" id="5946463at2"/>
<accession>A0A4U1CSD9</accession>
<evidence type="ECO:0000313" key="2">
    <source>
        <dbReference type="EMBL" id="TKC09950.1"/>
    </source>
</evidence>